<dbReference type="OrthoDB" id="5394254at2759"/>
<name>A0A8K0R3G7_9PLEO</name>
<keyword evidence="1" id="KW-0812">Transmembrane</keyword>
<evidence type="ECO:0000313" key="2">
    <source>
        <dbReference type="EMBL" id="KAH7082353.1"/>
    </source>
</evidence>
<dbReference type="AlphaFoldDB" id="A0A8K0R3G7"/>
<comment type="caution">
    <text evidence="2">The sequence shown here is derived from an EMBL/GenBank/DDBJ whole genome shotgun (WGS) entry which is preliminary data.</text>
</comment>
<organism evidence="2 3">
    <name type="scientific">Paraphoma chrysanthemicola</name>
    <dbReference type="NCBI Taxonomy" id="798071"/>
    <lineage>
        <taxon>Eukaryota</taxon>
        <taxon>Fungi</taxon>
        <taxon>Dikarya</taxon>
        <taxon>Ascomycota</taxon>
        <taxon>Pezizomycotina</taxon>
        <taxon>Dothideomycetes</taxon>
        <taxon>Pleosporomycetidae</taxon>
        <taxon>Pleosporales</taxon>
        <taxon>Pleosporineae</taxon>
        <taxon>Phaeosphaeriaceae</taxon>
        <taxon>Paraphoma</taxon>
    </lineage>
</organism>
<feature type="transmembrane region" description="Helical" evidence="1">
    <location>
        <begin position="124"/>
        <end position="143"/>
    </location>
</feature>
<keyword evidence="3" id="KW-1185">Reference proteome</keyword>
<protein>
    <submittedName>
        <fullName evidence="2">Uncharacterized protein</fullName>
    </submittedName>
</protein>
<gene>
    <name evidence="2" type="ORF">FB567DRAFT_447449</name>
</gene>
<proteinExistence type="predicted"/>
<feature type="transmembrane region" description="Helical" evidence="1">
    <location>
        <begin position="28"/>
        <end position="49"/>
    </location>
</feature>
<keyword evidence="1" id="KW-0472">Membrane</keyword>
<sequence length="337" mass="37519">MSSRLIDRTEPTVIPRAHATTRSRLPPILRIPILLVLNLGLKSALWSFVSNFLNPELGAISKVPSEADFWSLYSPGARLLMNGATIWMNWYFNYDFYDVSALTVLTNAPYAYLLATYYEISTFTLAAHVNIEVLAIAVPTYLLRPRSIVHKPNAPLRNRFLLNSVQVQFSNSLLAMGVYIVVIWASLKTNITNLFLISHFDIPTLETAHLETPVSILIKIFVAGFAAKEFLLNPSIAAQPQSGVATPTEIFNPATATLDQTIKANVLPLERRTRTLLQQTIILNVFTFVSTVQRCMTLNGAEVYGAAGYAGLWVFANTLLALWYSWVGDTSSDYEPL</sequence>
<evidence type="ECO:0000313" key="3">
    <source>
        <dbReference type="Proteomes" id="UP000813461"/>
    </source>
</evidence>
<dbReference type="Proteomes" id="UP000813461">
    <property type="component" value="Unassembled WGS sequence"/>
</dbReference>
<evidence type="ECO:0000256" key="1">
    <source>
        <dbReference type="SAM" id="Phobius"/>
    </source>
</evidence>
<feature type="transmembrane region" description="Helical" evidence="1">
    <location>
        <begin position="99"/>
        <end position="118"/>
    </location>
</feature>
<feature type="transmembrane region" description="Helical" evidence="1">
    <location>
        <begin position="164"/>
        <end position="187"/>
    </location>
</feature>
<dbReference type="EMBL" id="JAGMVJ010000014">
    <property type="protein sequence ID" value="KAH7082353.1"/>
    <property type="molecule type" value="Genomic_DNA"/>
</dbReference>
<accession>A0A8K0R3G7</accession>
<keyword evidence="1" id="KW-1133">Transmembrane helix</keyword>
<feature type="transmembrane region" description="Helical" evidence="1">
    <location>
        <begin position="304"/>
        <end position="326"/>
    </location>
</feature>
<reference evidence="2" key="1">
    <citation type="journal article" date="2021" name="Nat. Commun.">
        <title>Genetic determinants of endophytism in the Arabidopsis root mycobiome.</title>
        <authorList>
            <person name="Mesny F."/>
            <person name="Miyauchi S."/>
            <person name="Thiergart T."/>
            <person name="Pickel B."/>
            <person name="Atanasova L."/>
            <person name="Karlsson M."/>
            <person name="Huettel B."/>
            <person name="Barry K.W."/>
            <person name="Haridas S."/>
            <person name="Chen C."/>
            <person name="Bauer D."/>
            <person name="Andreopoulos W."/>
            <person name="Pangilinan J."/>
            <person name="LaButti K."/>
            <person name="Riley R."/>
            <person name="Lipzen A."/>
            <person name="Clum A."/>
            <person name="Drula E."/>
            <person name="Henrissat B."/>
            <person name="Kohler A."/>
            <person name="Grigoriev I.V."/>
            <person name="Martin F.M."/>
            <person name="Hacquard S."/>
        </authorList>
    </citation>
    <scope>NUCLEOTIDE SEQUENCE</scope>
    <source>
        <strain evidence="2">MPI-SDFR-AT-0120</strain>
    </source>
</reference>